<dbReference type="PANTHER" id="PTHR43839">
    <property type="entry name" value="OPPC IN A BINDING PROTEIN-DEPENDENT TRANSPORT SYSTEM"/>
    <property type="match status" value="1"/>
</dbReference>
<dbReference type="InterPro" id="IPR000515">
    <property type="entry name" value="MetI-like"/>
</dbReference>
<feature type="transmembrane region" description="Helical" evidence="5">
    <location>
        <begin position="113"/>
        <end position="133"/>
    </location>
</feature>
<keyword evidence="4 5" id="KW-0472">Membrane</keyword>
<dbReference type="Proteomes" id="UP000323824">
    <property type="component" value="Chromosome"/>
</dbReference>
<reference evidence="7 8" key="2">
    <citation type="submission" date="2019-09" db="EMBL/GenBank/DDBJ databases">
        <title>Complete Genome Sequence and Methylome Analysis of free living Spirochaetas.</title>
        <authorList>
            <person name="Leshcheva N."/>
            <person name="Mikheeva N."/>
        </authorList>
    </citation>
    <scope>NUCLEOTIDE SEQUENCE [LARGE SCALE GENOMIC DNA]</scope>
    <source>
        <strain evidence="7 8">P</strain>
    </source>
</reference>
<dbReference type="OrthoDB" id="368598at2"/>
<evidence type="ECO:0000256" key="5">
    <source>
        <dbReference type="RuleBase" id="RU363032"/>
    </source>
</evidence>
<dbReference type="PROSITE" id="PS50928">
    <property type="entry name" value="ABC_TM1"/>
    <property type="match status" value="1"/>
</dbReference>
<reference evidence="7 8" key="1">
    <citation type="submission" date="2019-02" db="EMBL/GenBank/DDBJ databases">
        <authorList>
            <person name="Fomenkov A."/>
            <person name="Dubinina G."/>
            <person name="Grabovich M."/>
            <person name="Vincze T."/>
            <person name="Roberts R.J."/>
        </authorList>
    </citation>
    <scope>NUCLEOTIDE SEQUENCE [LARGE SCALE GENOMIC DNA]</scope>
    <source>
        <strain evidence="7 8">P</strain>
    </source>
</reference>
<feature type="domain" description="ABC transmembrane type-1" evidence="6">
    <location>
        <begin position="76"/>
        <end position="281"/>
    </location>
</feature>
<dbReference type="EMBL" id="CP035807">
    <property type="protein sequence ID" value="QEN04902.1"/>
    <property type="molecule type" value="Genomic_DNA"/>
</dbReference>
<dbReference type="Gene3D" id="1.10.3720.10">
    <property type="entry name" value="MetI-like"/>
    <property type="match status" value="1"/>
</dbReference>
<keyword evidence="8" id="KW-1185">Reference proteome</keyword>
<accession>A0A5C1QFC6</accession>
<name>A0A5C1QFC6_9SPIO</name>
<keyword evidence="3 5" id="KW-1133">Transmembrane helix</keyword>
<sequence length="298" mass="34093">MIRLKLALLLFLLVVGISIFGSYLAPYSKTFQENIRIEVVDNKEVYLYSPHAPNLEHPFGTNTWGYDLLTIILYGFKYTLIVAFFGALLRFLFGLLIGLPLSFKDKLKGLDLNVLNSFPLFILAYFFLFRITIDSSLPFNVIFIFQVCVISFLGLPHTIASIKNFSKLILKEGFIEAANSLGASRSRIIFKHIIPNIYEKLLILFISEMIGILNIVGQLGIFNLFIGGTRISKDPVLYYSITNELAGLIGQGRHHLDYSQWLLLFPLLGYLLILFTFHFLQTSIESYFRFRSKQAVYI</sequence>
<evidence type="ECO:0000259" key="6">
    <source>
        <dbReference type="PROSITE" id="PS50928"/>
    </source>
</evidence>
<dbReference type="AlphaFoldDB" id="A0A5C1QFC6"/>
<evidence type="ECO:0000313" key="8">
    <source>
        <dbReference type="Proteomes" id="UP000323824"/>
    </source>
</evidence>
<comment type="subcellular location">
    <subcellularLocation>
        <location evidence="1 5">Cell membrane</location>
        <topology evidence="1 5">Multi-pass membrane protein</topology>
    </subcellularLocation>
</comment>
<organism evidence="7 8">
    <name type="scientific">Thiospirochaeta perfilievii</name>
    <dbReference type="NCBI Taxonomy" id="252967"/>
    <lineage>
        <taxon>Bacteria</taxon>
        <taxon>Pseudomonadati</taxon>
        <taxon>Spirochaetota</taxon>
        <taxon>Spirochaetia</taxon>
        <taxon>Spirochaetales</taxon>
        <taxon>Spirochaetaceae</taxon>
        <taxon>Thiospirochaeta</taxon>
    </lineage>
</organism>
<keyword evidence="2 5" id="KW-0812">Transmembrane</keyword>
<dbReference type="RefSeq" id="WP_149568143.1">
    <property type="nucleotide sequence ID" value="NZ_CP035807.1"/>
</dbReference>
<keyword evidence="5" id="KW-0813">Transport</keyword>
<dbReference type="GO" id="GO:0055085">
    <property type="term" value="P:transmembrane transport"/>
    <property type="evidence" value="ECO:0007669"/>
    <property type="project" value="InterPro"/>
</dbReference>
<dbReference type="Pfam" id="PF00528">
    <property type="entry name" value="BPD_transp_1"/>
    <property type="match status" value="1"/>
</dbReference>
<evidence type="ECO:0000256" key="2">
    <source>
        <dbReference type="ARBA" id="ARBA00022692"/>
    </source>
</evidence>
<feature type="transmembrane region" description="Helical" evidence="5">
    <location>
        <begin position="201"/>
        <end position="226"/>
    </location>
</feature>
<dbReference type="PANTHER" id="PTHR43839:SF3">
    <property type="entry name" value="OLIGOPEPTIDE ABC TRANSPORTER, PERMEASE PROTEIN"/>
    <property type="match status" value="1"/>
</dbReference>
<dbReference type="GO" id="GO:0005886">
    <property type="term" value="C:plasma membrane"/>
    <property type="evidence" value="ECO:0007669"/>
    <property type="project" value="UniProtKB-SubCell"/>
</dbReference>
<comment type="similarity">
    <text evidence="5">Belongs to the binding-protein-dependent transport system permease family.</text>
</comment>
<evidence type="ECO:0000256" key="4">
    <source>
        <dbReference type="ARBA" id="ARBA00023136"/>
    </source>
</evidence>
<evidence type="ECO:0000256" key="1">
    <source>
        <dbReference type="ARBA" id="ARBA00004651"/>
    </source>
</evidence>
<evidence type="ECO:0000256" key="3">
    <source>
        <dbReference type="ARBA" id="ARBA00022989"/>
    </source>
</evidence>
<feature type="transmembrane region" description="Helical" evidence="5">
    <location>
        <begin position="139"/>
        <end position="162"/>
    </location>
</feature>
<dbReference type="KEGG" id="sper:EW093_09345"/>
<dbReference type="InterPro" id="IPR035906">
    <property type="entry name" value="MetI-like_sf"/>
</dbReference>
<dbReference type="SUPFAM" id="SSF161098">
    <property type="entry name" value="MetI-like"/>
    <property type="match status" value="1"/>
</dbReference>
<protein>
    <submittedName>
        <fullName evidence="7">ABC transporter permease subunit</fullName>
    </submittedName>
</protein>
<gene>
    <name evidence="7" type="ORF">EW093_09345</name>
</gene>
<proteinExistence type="inferred from homology"/>
<feature type="transmembrane region" description="Helical" evidence="5">
    <location>
        <begin position="261"/>
        <end position="280"/>
    </location>
</feature>
<evidence type="ECO:0000313" key="7">
    <source>
        <dbReference type="EMBL" id="QEN04902.1"/>
    </source>
</evidence>
<feature type="transmembrane region" description="Helical" evidence="5">
    <location>
        <begin position="78"/>
        <end position="101"/>
    </location>
</feature>
<dbReference type="CDD" id="cd06261">
    <property type="entry name" value="TM_PBP2"/>
    <property type="match status" value="1"/>
</dbReference>